<comment type="subcellular location">
    <subcellularLocation>
        <location evidence="1">Membrane</location>
    </subcellularLocation>
</comment>
<evidence type="ECO:0000256" key="2">
    <source>
        <dbReference type="ARBA" id="ARBA00022448"/>
    </source>
</evidence>
<dbReference type="PROSITE" id="PS51847">
    <property type="entry name" value="SMP"/>
    <property type="match status" value="1"/>
</dbReference>
<dbReference type="AlphaFoldDB" id="A0AB34IDD2"/>
<dbReference type="Proteomes" id="UP001515480">
    <property type="component" value="Unassembled WGS sequence"/>
</dbReference>
<keyword evidence="2" id="KW-0813">Transport</keyword>
<keyword evidence="7" id="KW-0812">Transmembrane</keyword>
<dbReference type="EMBL" id="JBGBPQ010000031">
    <property type="protein sequence ID" value="KAL1495818.1"/>
    <property type="molecule type" value="Genomic_DNA"/>
</dbReference>
<feature type="compositionally biased region" description="Basic and acidic residues" evidence="6">
    <location>
        <begin position="362"/>
        <end position="374"/>
    </location>
</feature>
<evidence type="ECO:0000256" key="4">
    <source>
        <dbReference type="ARBA" id="ARBA00023121"/>
    </source>
</evidence>
<dbReference type="GO" id="GO:0008289">
    <property type="term" value="F:lipid binding"/>
    <property type="evidence" value="ECO:0007669"/>
    <property type="project" value="UniProtKB-KW"/>
</dbReference>
<keyword evidence="4" id="KW-0446">Lipid-binding</keyword>
<evidence type="ECO:0000256" key="7">
    <source>
        <dbReference type="SAM" id="Phobius"/>
    </source>
</evidence>
<dbReference type="PANTHER" id="PTHR46980:SF2">
    <property type="entry name" value="TRICALBIN-1-RELATED"/>
    <property type="match status" value="1"/>
</dbReference>
<name>A0AB34IDD2_PRYPA</name>
<evidence type="ECO:0000313" key="10">
    <source>
        <dbReference type="Proteomes" id="UP001515480"/>
    </source>
</evidence>
<dbReference type="GO" id="GO:0006869">
    <property type="term" value="P:lipid transport"/>
    <property type="evidence" value="ECO:0007669"/>
    <property type="project" value="UniProtKB-KW"/>
</dbReference>
<dbReference type="GO" id="GO:0016020">
    <property type="term" value="C:membrane"/>
    <property type="evidence" value="ECO:0007669"/>
    <property type="project" value="UniProtKB-SubCell"/>
</dbReference>
<feature type="region of interest" description="Disordered" evidence="6">
    <location>
        <begin position="314"/>
        <end position="433"/>
    </location>
</feature>
<keyword evidence="10" id="KW-1185">Reference proteome</keyword>
<evidence type="ECO:0000259" key="8">
    <source>
        <dbReference type="PROSITE" id="PS51847"/>
    </source>
</evidence>
<dbReference type="InterPro" id="IPR031468">
    <property type="entry name" value="SMP_LBD"/>
</dbReference>
<dbReference type="Pfam" id="PF25669">
    <property type="entry name" value="SMP_MUG190-like"/>
    <property type="match status" value="1"/>
</dbReference>
<keyword evidence="7" id="KW-1133">Transmembrane helix</keyword>
<keyword evidence="5 7" id="KW-0472">Membrane</keyword>
<accession>A0AB34IDD2</accession>
<protein>
    <recommendedName>
        <fullName evidence="8">SMP-LTD domain-containing protein</fullName>
    </recommendedName>
</protein>
<dbReference type="InterPro" id="IPR052455">
    <property type="entry name" value="Tricalbin_domain"/>
</dbReference>
<reference evidence="9 10" key="1">
    <citation type="journal article" date="2024" name="Science">
        <title>Giant polyketide synthase enzymes in the biosynthesis of giant marine polyether toxins.</title>
        <authorList>
            <person name="Fallon T.R."/>
            <person name="Shende V.V."/>
            <person name="Wierzbicki I.H."/>
            <person name="Pendleton A.L."/>
            <person name="Watervoot N.F."/>
            <person name="Auber R.P."/>
            <person name="Gonzalez D.J."/>
            <person name="Wisecaver J.H."/>
            <person name="Moore B.S."/>
        </authorList>
    </citation>
    <scope>NUCLEOTIDE SEQUENCE [LARGE SCALE GENOMIC DNA]</scope>
    <source>
        <strain evidence="9 10">12B1</strain>
    </source>
</reference>
<gene>
    <name evidence="9" type="ORF">AB1Y20_016678</name>
</gene>
<keyword evidence="3" id="KW-0445">Lipid transport</keyword>
<sequence length="712" mass="78640">MEALGSRHAEDSEQPPPAPFPWHVACALGIAFLFGGAGLHWAYLLPVFWVLLHMDERRRRTAWATMKRDLVAFHPSSDGPNDETHAESVLWLNQLLRAVWPMYEPPIARYISGKLQPYLDKYVPRSLGVFGLRIKRFSLGSLATIRSGDKSQRLAPLVMERVKMISKSINATSKDQRLHSVNYVFQVDIRWHTGQSPSVVLDIQLGPKLLSLSVDAEVREVVAAGTLRMELQWVRAYPWLSSISMAFVRPPSVDFKLSLGGSPDVMDLAPPLRSWLKQLIDDTMKSYMVGSKQFVVPLSEWYGEKASVSSALAEPLMRPPMPTSIAEPPSRPRKPPPPVGMTEPRALSYSSEDPLCRGNTRGVEERQRGVEERQPSVSNPEVVQQEDASSSAGATGPKQRATGNLHAARHGPGKLSPANCEPSLPPPELRMPPELRNRISRYTSRHSCLGRGENQEADAPQMTSEEFFGSADRWNRTSSPACCQEATHRRGLHDLDWQGFDSVGSQPQALHDSEGSDEEIRHLMSLRTDKQVAAPSPVIAPTAGAGVPYAGLRRFRLEDDGGSYTRPSPATDLVPTGAVGELIVEVSHASHFVPLASSGAHLVITMAVGDGGEQRGAPVEVSRSSRTDELQVPVQQRFCLYVHDSITQLLNTQLLLLTKQPKREVVLLGTSTVALSDLRVDMPVAKAIRLNDDRHAPILLHCTFLYRLFDSM</sequence>
<evidence type="ECO:0000256" key="1">
    <source>
        <dbReference type="ARBA" id="ARBA00004370"/>
    </source>
</evidence>
<proteinExistence type="predicted"/>
<feature type="transmembrane region" description="Helical" evidence="7">
    <location>
        <begin position="20"/>
        <end position="52"/>
    </location>
</feature>
<evidence type="ECO:0000313" key="9">
    <source>
        <dbReference type="EMBL" id="KAL1495818.1"/>
    </source>
</evidence>
<comment type="caution">
    <text evidence="9">The sequence shown here is derived from an EMBL/GenBank/DDBJ whole genome shotgun (WGS) entry which is preliminary data.</text>
</comment>
<feature type="domain" description="SMP-LTD" evidence="8">
    <location>
        <begin position="85"/>
        <end position="299"/>
    </location>
</feature>
<dbReference type="PANTHER" id="PTHR46980">
    <property type="entry name" value="TRICALBIN-1-RELATED"/>
    <property type="match status" value="1"/>
</dbReference>
<evidence type="ECO:0000256" key="6">
    <source>
        <dbReference type="SAM" id="MobiDB-lite"/>
    </source>
</evidence>
<feature type="compositionally biased region" description="Polar residues" evidence="6">
    <location>
        <begin position="375"/>
        <end position="393"/>
    </location>
</feature>
<organism evidence="9 10">
    <name type="scientific">Prymnesium parvum</name>
    <name type="common">Toxic golden alga</name>
    <dbReference type="NCBI Taxonomy" id="97485"/>
    <lineage>
        <taxon>Eukaryota</taxon>
        <taxon>Haptista</taxon>
        <taxon>Haptophyta</taxon>
        <taxon>Prymnesiophyceae</taxon>
        <taxon>Prymnesiales</taxon>
        <taxon>Prymnesiaceae</taxon>
        <taxon>Prymnesium</taxon>
    </lineage>
</organism>
<evidence type="ECO:0000256" key="3">
    <source>
        <dbReference type="ARBA" id="ARBA00023055"/>
    </source>
</evidence>
<evidence type="ECO:0000256" key="5">
    <source>
        <dbReference type="ARBA" id="ARBA00023136"/>
    </source>
</evidence>